<keyword evidence="2" id="KW-1185">Reference proteome</keyword>
<gene>
    <name evidence="1" type="ORF">NLG97_g10034</name>
</gene>
<organism evidence="1 2">
    <name type="scientific">Lecanicillium saksenae</name>
    <dbReference type="NCBI Taxonomy" id="468837"/>
    <lineage>
        <taxon>Eukaryota</taxon>
        <taxon>Fungi</taxon>
        <taxon>Dikarya</taxon>
        <taxon>Ascomycota</taxon>
        <taxon>Pezizomycotina</taxon>
        <taxon>Sordariomycetes</taxon>
        <taxon>Hypocreomycetidae</taxon>
        <taxon>Hypocreales</taxon>
        <taxon>Cordycipitaceae</taxon>
        <taxon>Lecanicillium</taxon>
    </lineage>
</organism>
<sequence>MSNLSREADAQQPAATLPHSMAGETVATGESNALFDHTLRRLETHKDYVIRDIRDRVEAYFVGMPVHTSLNLVEISQRRATDGSVRGKYVDSDPLSDLRSSETRLRAFVEQQQQEEQEQQQEASRAPPGARYIDSAHTRSVQWIVEDRFKQLYQHHDLEVAACFIGSQLLLAEKRTRLCFHFREHVSRARMPLTNEQRTALRSASDDDIIQKALKLGDYINMEHYARGFPPPRPRDPSFRSLRAIRGEISRTLDRHSLTELSSFPSQLGDKVANALAEDLDLSFKDRNSQLLAMLCLGDTDGILQRWVEAVVSPDSAASIAYRIMEPSPESLAALAKNDRSAVEELIFKDIGAISVGKYFWLKELKGLGVSDADMAELVLQEYNNSPWVVDKGIESIKKLPASKPRFNHHIPGCIHSIPWDGGEGVDDGSSTTSLLHGVPPSSFQDMDIASQLQSQCGLGGVMPTPGGEESWNGTVSFGGSSGDRTATVTFKAQAGSPEGLDHVLRRMIVALECLCSAFATAQDHGLCCSSYTALRLGERANGVIIEACRIEIETAWHILEILRSAADQPLVSTFEAVSELFDNGGPLYIALLPVLGNLPTAPMSRTLCSFHLCSLAIQFLSLAFLSYSQAHKGDLSPSFLMEPLQRVLLSGIDLPGSPVIHMERKSLTCMGNMLNGPVLCFKFPSSTNNLSWTRLPVYDLYANLADVVDTWGPAEMLCLEGESMPFAMHIRGGMLYREDGEQAMYHWSETVDVRKVSRKTFPQDKILIGAVRVNEDCQSNMQKLRDQSTLRPLGTQQRKFRPRIDNIVFSFGHHVGVKLPVSLKWNQGRSRKEEDKEWAQKDVQSLLNDYSGVQVSFCTGICRRVRLRDAVADLLLLFPDIVSSAATLRHGSA</sequence>
<protein>
    <submittedName>
        <fullName evidence="1">Uncharacterized protein</fullName>
    </submittedName>
</protein>
<proteinExistence type="predicted"/>
<evidence type="ECO:0000313" key="1">
    <source>
        <dbReference type="EMBL" id="KAJ3474009.1"/>
    </source>
</evidence>
<comment type="caution">
    <text evidence="1">The sequence shown here is derived from an EMBL/GenBank/DDBJ whole genome shotgun (WGS) entry which is preliminary data.</text>
</comment>
<name>A0ACC1QFM3_9HYPO</name>
<evidence type="ECO:0000313" key="2">
    <source>
        <dbReference type="Proteomes" id="UP001148737"/>
    </source>
</evidence>
<dbReference type="Proteomes" id="UP001148737">
    <property type="component" value="Unassembled WGS sequence"/>
</dbReference>
<accession>A0ACC1QFM3</accession>
<reference evidence="1" key="1">
    <citation type="submission" date="2022-07" db="EMBL/GenBank/DDBJ databases">
        <title>Genome Sequence of Lecanicillium saksenae.</title>
        <authorList>
            <person name="Buettner E."/>
        </authorList>
    </citation>
    <scope>NUCLEOTIDE SEQUENCE</scope>
    <source>
        <strain evidence="1">VT-O1</strain>
    </source>
</reference>
<dbReference type="EMBL" id="JANAKD010002297">
    <property type="protein sequence ID" value="KAJ3474009.1"/>
    <property type="molecule type" value="Genomic_DNA"/>
</dbReference>